<dbReference type="InterPro" id="IPR025996">
    <property type="entry name" value="MT1864/Rv1816-like_C"/>
</dbReference>
<feature type="domain" description="HTH-type transcriptional regulator MT1864/Rv1816-like C-terminal" evidence="3">
    <location>
        <begin position="46"/>
        <end position="134"/>
    </location>
</feature>
<reference evidence="4" key="1">
    <citation type="journal article" date="2014" name="Int. J. Syst. Evol. Microbiol.">
        <title>Complete genome sequence of Corynebacterium casei LMG S-19264T (=DSM 44701T), isolated from a smear-ripened cheese.</title>
        <authorList>
            <consortium name="US DOE Joint Genome Institute (JGI-PGF)"/>
            <person name="Walter F."/>
            <person name="Albersmeier A."/>
            <person name="Kalinowski J."/>
            <person name="Ruckert C."/>
        </authorList>
    </citation>
    <scope>NUCLEOTIDE SEQUENCE</scope>
    <source>
        <strain evidence="4">VKM Ac-1020</strain>
    </source>
</reference>
<organism evidence="4 5">
    <name type="scientific">Microbacterium barkeri</name>
    <dbReference type="NCBI Taxonomy" id="33917"/>
    <lineage>
        <taxon>Bacteria</taxon>
        <taxon>Bacillati</taxon>
        <taxon>Actinomycetota</taxon>
        <taxon>Actinomycetes</taxon>
        <taxon>Micrococcales</taxon>
        <taxon>Microbacteriaceae</taxon>
        <taxon>Microbacterium</taxon>
    </lineage>
</organism>
<name>A0A9W6H1N3_9MICO</name>
<dbReference type="Pfam" id="PF13305">
    <property type="entry name" value="TetR_C_33"/>
    <property type="match status" value="1"/>
</dbReference>
<gene>
    <name evidence="4" type="ORF">GCM10017576_06020</name>
</gene>
<dbReference type="EMBL" id="BSEJ01000002">
    <property type="protein sequence ID" value="GLJ60473.1"/>
    <property type="molecule type" value="Genomic_DNA"/>
</dbReference>
<keyword evidence="1" id="KW-0805">Transcription regulation</keyword>
<evidence type="ECO:0000256" key="2">
    <source>
        <dbReference type="ARBA" id="ARBA00023163"/>
    </source>
</evidence>
<evidence type="ECO:0000313" key="5">
    <source>
        <dbReference type="Proteomes" id="UP001142462"/>
    </source>
</evidence>
<sequence>MSHNAPYHHFADRLALLKRLSERHMDALLDAQRRAAEGERDARARLRAIASAYVGYAREHPHGFGIVFDPEVCVPGHPSEAMAPLIRANEELIAEVVAQAAPELDDPTREAAVAGVWGLAHGLATLVVAGHIDAGQVDAGIDGVIALASASA</sequence>
<reference evidence="4" key="2">
    <citation type="submission" date="2023-01" db="EMBL/GenBank/DDBJ databases">
        <authorList>
            <person name="Sun Q."/>
            <person name="Evtushenko L."/>
        </authorList>
    </citation>
    <scope>NUCLEOTIDE SEQUENCE</scope>
    <source>
        <strain evidence="4">VKM Ac-1020</strain>
    </source>
</reference>
<comment type="caution">
    <text evidence="4">The sequence shown here is derived from an EMBL/GenBank/DDBJ whole genome shotgun (WGS) entry which is preliminary data.</text>
</comment>
<protein>
    <recommendedName>
        <fullName evidence="3">HTH-type transcriptional regulator MT1864/Rv1816-like C-terminal domain-containing protein</fullName>
    </recommendedName>
</protein>
<dbReference type="AlphaFoldDB" id="A0A9W6H1N3"/>
<dbReference type="Gene3D" id="1.10.357.10">
    <property type="entry name" value="Tetracycline Repressor, domain 2"/>
    <property type="match status" value="1"/>
</dbReference>
<evidence type="ECO:0000259" key="3">
    <source>
        <dbReference type="Pfam" id="PF13305"/>
    </source>
</evidence>
<evidence type="ECO:0000256" key="1">
    <source>
        <dbReference type="ARBA" id="ARBA00023015"/>
    </source>
</evidence>
<dbReference type="Proteomes" id="UP001142462">
    <property type="component" value="Unassembled WGS sequence"/>
</dbReference>
<dbReference type="InterPro" id="IPR036271">
    <property type="entry name" value="Tet_transcr_reg_TetR-rel_C_sf"/>
</dbReference>
<dbReference type="SUPFAM" id="SSF48498">
    <property type="entry name" value="Tetracyclin repressor-like, C-terminal domain"/>
    <property type="match status" value="1"/>
</dbReference>
<keyword evidence="5" id="KW-1185">Reference proteome</keyword>
<accession>A0A9W6H1N3</accession>
<proteinExistence type="predicted"/>
<evidence type="ECO:0000313" key="4">
    <source>
        <dbReference type="EMBL" id="GLJ60473.1"/>
    </source>
</evidence>
<keyword evidence="2" id="KW-0804">Transcription</keyword>